<evidence type="ECO:0000313" key="5">
    <source>
        <dbReference type="Proteomes" id="UP000198394"/>
    </source>
</evidence>
<dbReference type="Proteomes" id="UP000198394">
    <property type="component" value="Unassembled WGS sequence"/>
</dbReference>
<evidence type="ECO:0000256" key="1">
    <source>
        <dbReference type="ARBA" id="ARBA00005541"/>
    </source>
</evidence>
<organism evidence="4 5">
    <name type="scientific">Parageobacillus galactosidasius</name>
    <dbReference type="NCBI Taxonomy" id="883812"/>
    <lineage>
        <taxon>Bacteria</taxon>
        <taxon>Bacillati</taxon>
        <taxon>Bacillota</taxon>
        <taxon>Bacilli</taxon>
        <taxon>Bacillales</taxon>
        <taxon>Anoxybacillaceae</taxon>
        <taxon>Parageobacillus</taxon>
    </lineage>
</organism>
<evidence type="ECO:0000256" key="3">
    <source>
        <dbReference type="SAM" id="Coils"/>
    </source>
</evidence>
<dbReference type="EMBL" id="NDYL01000002">
    <property type="protein sequence ID" value="OXB92090.1"/>
    <property type="molecule type" value="Genomic_DNA"/>
</dbReference>
<comment type="caution">
    <text evidence="4">The sequence shown here is derived from an EMBL/GenBank/DDBJ whole genome shotgun (WGS) entry which is preliminary data.</text>
</comment>
<accession>A0A226QKI6</accession>
<gene>
    <name evidence="4" type="ORF">B9L23_12665</name>
</gene>
<dbReference type="AlphaFoldDB" id="A0A226QKI6"/>
<name>A0A226QKI6_9BACL</name>
<evidence type="ECO:0000256" key="2">
    <source>
        <dbReference type="PIRNR" id="PIRNR026508"/>
    </source>
</evidence>
<feature type="coiled-coil region" evidence="3">
    <location>
        <begin position="363"/>
        <end position="390"/>
    </location>
</feature>
<dbReference type="Pfam" id="PF05816">
    <property type="entry name" value="TelA"/>
    <property type="match status" value="1"/>
</dbReference>
<protein>
    <submittedName>
        <fullName evidence="4">Toxic anion resistance protein</fullName>
    </submittedName>
</protein>
<dbReference type="PANTHER" id="PTHR38432">
    <property type="entry name" value="TELA-LIKE PROTEIN SAOUHSC_01408"/>
    <property type="match status" value="1"/>
</dbReference>
<dbReference type="PANTHER" id="PTHR38432:SF1">
    <property type="entry name" value="TELA-LIKE PROTEIN SAOUHSC_01408"/>
    <property type="match status" value="1"/>
</dbReference>
<keyword evidence="5" id="KW-1185">Reference proteome</keyword>
<dbReference type="PIRSF" id="PIRSF026508">
    <property type="entry name" value="TelA"/>
    <property type="match status" value="1"/>
</dbReference>
<reference evidence="4 5" key="1">
    <citation type="submission" date="2017-04" db="EMBL/GenBank/DDBJ databases">
        <title>The genome sequence of Parageobacillus galactosidasius DSM 18751.</title>
        <authorList>
            <person name="Ramaloko W.T."/>
            <person name="Koen N."/>
            <person name="Polliack S."/>
            <person name="Aliyu H."/>
            <person name="Lebre P."/>
            <person name="Mohr T."/>
            <person name="Oswald F."/>
            <person name="Zwick M."/>
            <person name="Neumann A."/>
            <person name="Syldatk C."/>
            <person name="Cowan D."/>
            <person name="De Maayer P."/>
        </authorList>
    </citation>
    <scope>NUCLEOTIDE SEQUENCE [LARGE SCALE GENOMIC DNA]</scope>
    <source>
        <strain evidence="4 5">DSM 18751</strain>
    </source>
</reference>
<evidence type="ECO:0000313" key="4">
    <source>
        <dbReference type="EMBL" id="OXB92090.1"/>
    </source>
</evidence>
<dbReference type="InterPro" id="IPR008863">
    <property type="entry name" value="Toxic_anion-R_TelA"/>
</dbReference>
<keyword evidence="3" id="KW-0175">Coiled coil</keyword>
<comment type="similarity">
    <text evidence="1 2">Belongs to the TelA family.</text>
</comment>
<sequence>MKPSDHMPANDLREQWTSSLDSLLENPFSLPNEQEETDIHKQTQPTRLIDTLKPEHRDKALQLAKQIDPRNQQAIIQYGVAAQAELSKFSHTILHHVQTKDAGPVGEVISDLMTKIKEVNPDDLLPAKKGLFARLFGSVSKSLQGMIAKYQKIGVEIDKIADQLEKHRQLLFRDIMMLETLYEKNKEYFDALNIYIAAAEHKLEELRTKVIPEKRAQAERAGNQMEMQEVNDLLQFADRLEKRIHDLKLSRQVTIQTAPQIRMIQHMNQTLVERIQSSILTAIPLWKNQVVIALTLFRQQKAVEAQKQVTETTNNLLLRNSEMLKTNSIEVAKENERGLIDIETLKKTQENLVTTLEETLKIQQEGRLKRQQVERELVTMEEQLKQTLLSLKRDER</sequence>
<proteinExistence type="inferred from homology"/>
<dbReference type="RefSeq" id="WP_089097787.1">
    <property type="nucleotide sequence ID" value="NZ_NDYL01000002.1"/>
</dbReference>